<dbReference type="Gene3D" id="3.40.605.10">
    <property type="entry name" value="Aldehyde Dehydrogenase, Chain A, domain 1"/>
    <property type="match status" value="1"/>
</dbReference>
<reference evidence="2 3" key="1">
    <citation type="submission" date="2014-11" db="EMBL/GenBank/DDBJ databases">
        <title>Draft Genome Sequence of Vibrio piscirenalis strains CECT 8603T and CECT 8604, two marine Gammaproteobacterium isolated from cultured gilthead sea bream (Sparus aurata).</title>
        <authorList>
            <person name="Arahal D.R."/>
            <person name="Rodrigo-Torres L."/>
            <person name="Lucena T."/>
            <person name="Pujalte M.J."/>
        </authorList>
    </citation>
    <scope>NUCLEOTIDE SEQUENCE [LARGE SCALE GENOMIC DNA]</scope>
    <source>
        <strain evidence="2 3">DCR 1-4-2</strain>
    </source>
</reference>
<dbReference type="EMBL" id="JTKH01000024">
    <property type="protein sequence ID" value="KII76275.1"/>
    <property type="molecule type" value="Genomic_DNA"/>
</dbReference>
<dbReference type="InterPro" id="IPR016161">
    <property type="entry name" value="Ald_DH/histidinol_DH"/>
</dbReference>
<dbReference type="STRING" id="1461322.OJ16_15825"/>
<organism evidence="2 3">
    <name type="scientific">Vibrio renipiscarius</name>
    <dbReference type="NCBI Taxonomy" id="1461322"/>
    <lineage>
        <taxon>Bacteria</taxon>
        <taxon>Pseudomonadati</taxon>
        <taxon>Pseudomonadota</taxon>
        <taxon>Gammaproteobacteria</taxon>
        <taxon>Vibrionales</taxon>
        <taxon>Vibrionaceae</taxon>
        <taxon>Vibrio</taxon>
    </lineage>
</organism>
<evidence type="ECO:0000313" key="2">
    <source>
        <dbReference type="EMBL" id="KII76275.1"/>
    </source>
</evidence>
<evidence type="ECO:0000256" key="1">
    <source>
        <dbReference type="ARBA" id="ARBA00023002"/>
    </source>
</evidence>
<dbReference type="Proteomes" id="UP000031672">
    <property type="component" value="Unassembled WGS sequence"/>
</dbReference>
<name>A0A0C2K863_9VIBR</name>
<comment type="caution">
    <text evidence="2">The sequence shown here is derived from an EMBL/GenBank/DDBJ whole genome shotgun (WGS) entry which is preliminary data.</text>
</comment>
<dbReference type="RefSeq" id="WP_040992213.1">
    <property type="nucleotide sequence ID" value="NZ_JTKH01000024.1"/>
</dbReference>
<keyword evidence="3" id="KW-1185">Reference proteome</keyword>
<gene>
    <name evidence="2" type="ORF">OJ16_15825</name>
</gene>
<dbReference type="AlphaFoldDB" id="A0A0C2K863"/>
<dbReference type="InterPro" id="IPR016162">
    <property type="entry name" value="Ald_DH_N"/>
</dbReference>
<protein>
    <submittedName>
        <fullName evidence="2">1-pyrroline-5-carboxylate dehydrogenase</fullName>
    </submittedName>
</protein>
<dbReference type="SUPFAM" id="SSF53720">
    <property type="entry name" value="ALDH-like"/>
    <property type="match status" value="1"/>
</dbReference>
<dbReference type="OrthoDB" id="6659650at2"/>
<accession>A0A0C2NIT1</accession>
<sequence length="230" mass="24782">MADQKIVFTGAFSAWEIWRLTEFNARKEGLLSVKDALDKHDSQYAQVMGFHIEQATALIGVTHSLNGPTGESNELYTTGRGVTVIIVESSSEEASIVLLAQLTAALIAGNSVVICGHDLRLQAVIEAAYSSSSLPQNLIQFLSLDAASQMLESDVKVVGFIGSLSGEIKLNRHLAKRQGAIVTLVAETEIQPFSMAHDPYLSLRFMTERTRTINITAVGGNATLLGANHL</sequence>
<keyword evidence="1" id="KW-0560">Oxidoreductase</keyword>
<accession>A0A0C2K863</accession>
<dbReference type="GO" id="GO:0016491">
    <property type="term" value="F:oxidoreductase activity"/>
    <property type="evidence" value="ECO:0007669"/>
    <property type="project" value="UniProtKB-KW"/>
</dbReference>
<proteinExistence type="predicted"/>
<evidence type="ECO:0000313" key="3">
    <source>
        <dbReference type="Proteomes" id="UP000031672"/>
    </source>
</evidence>